<evidence type="ECO:0000313" key="2">
    <source>
        <dbReference type="Proteomes" id="UP000278807"/>
    </source>
</evidence>
<reference evidence="3" key="1">
    <citation type="submission" date="2017-02" db="UniProtKB">
        <authorList>
            <consortium name="WormBaseParasite"/>
        </authorList>
    </citation>
    <scope>IDENTIFICATION</scope>
</reference>
<sequence>MNDFSPNNALYPVFHPSDYNLLVQQLQVEENSVAWHPSSTAKLHLGARLPRKRHFHYSLSWQIYRDLFTHRPLPFHANRYAIDVPLLLRGIAIRLPLLEIFKSPRLGGHGAADVDGRKSISQIMANGDSEWACPPNYFYGARIS</sequence>
<organism evidence="3">
    <name type="scientific">Rodentolepis nana</name>
    <name type="common">Dwarf tapeworm</name>
    <name type="synonym">Hymenolepis nana</name>
    <dbReference type="NCBI Taxonomy" id="102285"/>
    <lineage>
        <taxon>Eukaryota</taxon>
        <taxon>Metazoa</taxon>
        <taxon>Spiralia</taxon>
        <taxon>Lophotrochozoa</taxon>
        <taxon>Platyhelminthes</taxon>
        <taxon>Cestoda</taxon>
        <taxon>Eucestoda</taxon>
        <taxon>Cyclophyllidea</taxon>
        <taxon>Hymenolepididae</taxon>
        <taxon>Rodentolepis</taxon>
    </lineage>
</organism>
<gene>
    <name evidence="1" type="ORF">HNAJ_LOCUS6527</name>
</gene>
<name>A0A0R3THJ0_RODNA</name>
<evidence type="ECO:0000313" key="3">
    <source>
        <dbReference type="WBParaSite" id="HNAJ_0000653101-mRNA-1"/>
    </source>
</evidence>
<dbReference type="WBParaSite" id="HNAJ_0000653101-mRNA-1">
    <property type="protein sequence ID" value="HNAJ_0000653101-mRNA-1"/>
    <property type="gene ID" value="HNAJ_0000653101"/>
</dbReference>
<accession>A0A0R3THJ0</accession>
<reference evidence="1 2" key="2">
    <citation type="submission" date="2018-11" db="EMBL/GenBank/DDBJ databases">
        <authorList>
            <consortium name="Pathogen Informatics"/>
        </authorList>
    </citation>
    <scope>NUCLEOTIDE SEQUENCE [LARGE SCALE GENOMIC DNA]</scope>
</reference>
<protein>
    <submittedName>
        <fullName evidence="1 3">Uncharacterized protein</fullName>
    </submittedName>
</protein>
<evidence type="ECO:0000313" key="1">
    <source>
        <dbReference type="EMBL" id="VDO02387.1"/>
    </source>
</evidence>
<dbReference type="Proteomes" id="UP000278807">
    <property type="component" value="Unassembled WGS sequence"/>
</dbReference>
<proteinExistence type="predicted"/>
<keyword evidence="2" id="KW-1185">Reference proteome</keyword>
<dbReference type="AlphaFoldDB" id="A0A0R3THJ0"/>
<dbReference type="EMBL" id="UZAE01007318">
    <property type="protein sequence ID" value="VDO02387.1"/>
    <property type="molecule type" value="Genomic_DNA"/>
</dbReference>